<dbReference type="Pfam" id="PF11958">
    <property type="entry name" value="DUF3472"/>
    <property type="match status" value="1"/>
</dbReference>
<sequence length="353" mass="39834">MNKFNSTFICLTAALLLTACQKSVDTPATSNTIESASYTKTAESLTSSETEYTELPAETEVAFSPPAVWEERLELPTTEEIEDCNNTSTQRSPYIAGWLKNDKVTRFTKYSADIKADYLPLATYCSPVNLTLDYSSLKDKYTNVWNEDGIGMYAGLQRREADETKVGIMAFWDIYCEDEDGNITTITPTRVYPEFDDDTSFDGEGEGAHTLVDYDWKRGKWYRMIIQCGTSETTGNTTVEQLVQDLETEQWTYLSKYDLGIKDIAFTGDIAMFLENFNPKTSGEIRTMEIKNARICPEGSEKWISLNECEFLQNFDYPGSYNYGTDEDTFWVITTGVTGKNGGISEPKTLTVK</sequence>
<dbReference type="Proteomes" id="UP000766246">
    <property type="component" value="Unassembled WGS sequence"/>
</dbReference>
<dbReference type="PROSITE" id="PS51257">
    <property type="entry name" value="PROKAR_LIPOPROTEIN"/>
    <property type="match status" value="1"/>
</dbReference>
<proteinExistence type="predicted"/>
<name>A0A927UCP1_9FIRM</name>
<feature type="signal peptide" evidence="1">
    <location>
        <begin position="1"/>
        <end position="24"/>
    </location>
</feature>
<evidence type="ECO:0000313" key="2">
    <source>
        <dbReference type="EMBL" id="MBE5920488.1"/>
    </source>
</evidence>
<reference evidence="2" key="1">
    <citation type="submission" date="2019-04" db="EMBL/GenBank/DDBJ databases">
        <title>Evolution of Biomass-Degrading Anaerobic Consortia Revealed by Metagenomics.</title>
        <authorList>
            <person name="Peng X."/>
        </authorList>
    </citation>
    <scope>NUCLEOTIDE SEQUENCE</scope>
    <source>
        <strain evidence="2">SIG311</strain>
    </source>
</reference>
<comment type="caution">
    <text evidence="2">The sequence shown here is derived from an EMBL/GenBank/DDBJ whole genome shotgun (WGS) entry which is preliminary data.</text>
</comment>
<accession>A0A927UCP1</accession>
<dbReference type="InterPro" id="IPR021862">
    <property type="entry name" value="DUF3472"/>
</dbReference>
<organism evidence="2 3">
    <name type="scientific">Pseudobutyrivibrio ruminis</name>
    <dbReference type="NCBI Taxonomy" id="46206"/>
    <lineage>
        <taxon>Bacteria</taxon>
        <taxon>Bacillati</taxon>
        <taxon>Bacillota</taxon>
        <taxon>Clostridia</taxon>
        <taxon>Lachnospirales</taxon>
        <taxon>Lachnospiraceae</taxon>
        <taxon>Pseudobutyrivibrio</taxon>
    </lineage>
</organism>
<gene>
    <name evidence="2" type="ORF">E7272_11695</name>
</gene>
<dbReference type="AlphaFoldDB" id="A0A927UCP1"/>
<protein>
    <submittedName>
        <fullName evidence="2">DUF3472 domain-containing protein</fullName>
    </submittedName>
</protein>
<dbReference type="EMBL" id="SVER01000035">
    <property type="protein sequence ID" value="MBE5920488.1"/>
    <property type="molecule type" value="Genomic_DNA"/>
</dbReference>
<feature type="chain" id="PRO_5038524938" evidence="1">
    <location>
        <begin position="25"/>
        <end position="353"/>
    </location>
</feature>
<keyword evidence="1" id="KW-0732">Signal</keyword>
<evidence type="ECO:0000256" key="1">
    <source>
        <dbReference type="SAM" id="SignalP"/>
    </source>
</evidence>
<evidence type="ECO:0000313" key="3">
    <source>
        <dbReference type="Proteomes" id="UP000766246"/>
    </source>
</evidence>